<proteinExistence type="predicted"/>
<dbReference type="EMBL" id="BQNB010010435">
    <property type="protein sequence ID" value="GJS77272.1"/>
    <property type="molecule type" value="Genomic_DNA"/>
</dbReference>
<protein>
    <submittedName>
        <fullName evidence="1">Uncharacterized protein</fullName>
    </submittedName>
</protein>
<reference evidence="1" key="2">
    <citation type="submission" date="2022-01" db="EMBL/GenBank/DDBJ databases">
        <authorList>
            <person name="Yamashiro T."/>
            <person name="Shiraishi A."/>
            <person name="Satake H."/>
            <person name="Nakayama K."/>
        </authorList>
    </citation>
    <scope>NUCLEOTIDE SEQUENCE</scope>
</reference>
<reference evidence="1" key="1">
    <citation type="journal article" date="2022" name="Int. J. Mol. Sci.">
        <title>Draft Genome of Tanacetum Coccineum: Genomic Comparison of Closely Related Tanacetum-Family Plants.</title>
        <authorList>
            <person name="Yamashiro T."/>
            <person name="Shiraishi A."/>
            <person name="Nakayama K."/>
            <person name="Satake H."/>
        </authorList>
    </citation>
    <scope>NUCLEOTIDE SEQUENCE</scope>
</reference>
<organism evidence="1 2">
    <name type="scientific">Tanacetum coccineum</name>
    <dbReference type="NCBI Taxonomy" id="301880"/>
    <lineage>
        <taxon>Eukaryota</taxon>
        <taxon>Viridiplantae</taxon>
        <taxon>Streptophyta</taxon>
        <taxon>Embryophyta</taxon>
        <taxon>Tracheophyta</taxon>
        <taxon>Spermatophyta</taxon>
        <taxon>Magnoliopsida</taxon>
        <taxon>eudicotyledons</taxon>
        <taxon>Gunneridae</taxon>
        <taxon>Pentapetalae</taxon>
        <taxon>asterids</taxon>
        <taxon>campanulids</taxon>
        <taxon>Asterales</taxon>
        <taxon>Asteraceae</taxon>
        <taxon>Asteroideae</taxon>
        <taxon>Anthemideae</taxon>
        <taxon>Anthemidinae</taxon>
        <taxon>Tanacetum</taxon>
    </lineage>
</organism>
<name>A0ABQ4YK16_9ASTR</name>
<dbReference type="Proteomes" id="UP001151760">
    <property type="component" value="Unassembled WGS sequence"/>
</dbReference>
<dbReference type="PANTHER" id="PTHR11439">
    <property type="entry name" value="GAG-POL-RELATED RETROTRANSPOSON"/>
    <property type="match status" value="1"/>
</dbReference>
<accession>A0ABQ4YK16</accession>
<dbReference type="PANTHER" id="PTHR11439:SF495">
    <property type="entry name" value="REVERSE TRANSCRIPTASE, RNA-DEPENDENT DNA POLYMERASE-RELATED"/>
    <property type="match status" value="1"/>
</dbReference>
<evidence type="ECO:0000313" key="2">
    <source>
        <dbReference type="Proteomes" id="UP001151760"/>
    </source>
</evidence>
<gene>
    <name evidence="1" type="ORF">Tco_0727153</name>
</gene>
<comment type="caution">
    <text evidence="1">The sequence shown here is derived from an EMBL/GenBank/DDBJ whole genome shotgun (WGS) entry which is preliminary data.</text>
</comment>
<keyword evidence="2" id="KW-1185">Reference proteome</keyword>
<sequence>MSCSMRNLFRASYNSLTLITADLSIYITSQPTREFPLFPFLPIPFHSLATPAPQDKWSRDKHIELVNIVGNPEAGMLIGQMAKEISDVSARECIFIDFLSKVEPKKVFEALKPDIQFSTCLYARYQANPKESHLIAIKRIFRYLKGTVVLVFGKALQKLLGGKLLFWSAKKQQYMAISSTEAKYVAAAGCCANILWMKCHLSDYDIVYEKV</sequence>
<evidence type="ECO:0000313" key="1">
    <source>
        <dbReference type="EMBL" id="GJS77272.1"/>
    </source>
</evidence>